<evidence type="ECO:0000313" key="1">
    <source>
        <dbReference type="EMBL" id="RST96723.1"/>
    </source>
</evidence>
<sequence length="134" mass="15845">MMTYELSQDQVKKELSVALSTYTQLLRNVDFIASEDIPAFTFTMRSFGFIFERIPHLLITDDIEEAYFGIFQYYNLLEELKNNLTMAFPYAKLQNQPLLTALKPFPKSHEDLINQWWEDKTGLKVEFTKQTMTR</sequence>
<dbReference type="EMBL" id="NGJU01000006">
    <property type="protein sequence ID" value="RST96723.1"/>
    <property type="molecule type" value="Genomic_DNA"/>
</dbReference>
<proteinExistence type="predicted"/>
<dbReference type="Proteomes" id="UP000287239">
    <property type="component" value="Unassembled WGS sequence"/>
</dbReference>
<accession>A0A429ZST7</accession>
<organism evidence="1 2">
    <name type="scientific">Vagococcus salmoninarum</name>
    <dbReference type="NCBI Taxonomy" id="2739"/>
    <lineage>
        <taxon>Bacteria</taxon>
        <taxon>Bacillati</taxon>
        <taxon>Bacillota</taxon>
        <taxon>Bacilli</taxon>
        <taxon>Lactobacillales</taxon>
        <taxon>Enterococcaceae</taxon>
        <taxon>Vagococcus</taxon>
    </lineage>
</organism>
<gene>
    <name evidence="1" type="ORF">CBF35_05480</name>
</gene>
<reference evidence="1 2" key="1">
    <citation type="submission" date="2017-05" db="EMBL/GenBank/DDBJ databases">
        <title>Vagococcus spp. assemblies.</title>
        <authorList>
            <person name="Gulvik C.A."/>
        </authorList>
    </citation>
    <scope>NUCLEOTIDE SEQUENCE [LARGE SCALE GENOMIC DNA]</scope>
    <source>
        <strain evidence="1 2">NCFB 2777</strain>
    </source>
</reference>
<keyword evidence="2" id="KW-1185">Reference proteome</keyword>
<dbReference type="AlphaFoldDB" id="A0A429ZST7"/>
<protein>
    <submittedName>
        <fullName evidence="1">Uncharacterized protein</fullName>
    </submittedName>
</protein>
<evidence type="ECO:0000313" key="2">
    <source>
        <dbReference type="Proteomes" id="UP000287239"/>
    </source>
</evidence>
<name>A0A429ZST7_9ENTE</name>
<comment type="caution">
    <text evidence="1">The sequence shown here is derived from an EMBL/GenBank/DDBJ whole genome shotgun (WGS) entry which is preliminary data.</text>
</comment>